<name>A0A415U180_9FIRM</name>
<comment type="caution">
    <text evidence="1">The sequence shown here is derived from an EMBL/GenBank/DDBJ whole genome shotgun (WGS) entry which is preliminary data.</text>
</comment>
<evidence type="ECO:0000313" key="1">
    <source>
        <dbReference type="EMBL" id="RHN11833.1"/>
    </source>
</evidence>
<proteinExistence type="predicted"/>
<organism evidence="1 2">
    <name type="scientific">Anaerobutyricum hallii</name>
    <dbReference type="NCBI Taxonomy" id="39488"/>
    <lineage>
        <taxon>Bacteria</taxon>
        <taxon>Bacillati</taxon>
        <taxon>Bacillota</taxon>
        <taxon>Clostridia</taxon>
        <taxon>Lachnospirales</taxon>
        <taxon>Lachnospiraceae</taxon>
        <taxon>Anaerobutyricum</taxon>
    </lineage>
</organism>
<dbReference type="EMBL" id="QRQO01000031">
    <property type="protein sequence ID" value="RHN11833.1"/>
    <property type="molecule type" value="Genomic_DNA"/>
</dbReference>
<protein>
    <submittedName>
        <fullName evidence="1">Uncharacterized protein</fullName>
    </submittedName>
</protein>
<reference evidence="1 2" key="1">
    <citation type="submission" date="2018-08" db="EMBL/GenBank/DDBJ databases">
        <title>A genome reference for cultivated species of the human gut microbiota.</title>
        <authorList>
            <person name="Zou Y."/>
            <person name="Xue W."/>
            <person name="Luo G."/>
        </authorList>
    </citation>
    <scope>NUCLEOTIDE SEQUENCE [LARGE SCALE GENOMIC DNA]</scope>
    <source>
        <strain evidence="1 2">AF31-17AC</strain>
    </source>
</reference>
<dbReference type="RefSeq" id="WP_118486228.1">
    <property type="nucleotide sequence ID" value="NZ_QRQO01000031.1"/>
</dbReference>
<gene>
    <name evidence="1" type="ORF">DWZ29_10805</name>
</gene>
<evidence type="ECO:0000313" key="2">
    <source>
        <dbReference type="Proteomes" id="UP000283700"/>
    </source>
</evidence>
<dbReference type="Proteomes" id="UP000283700">
    <property type="component" value="Unassembled WGS sequence"/>
</dbReference>
<sequence>MNKLTEQFVKEVLTGKNQFTFSFGTDCLYAINIKRGKSRFIYGCYSCNLDSCTDVDKLTLHLLAIVKDEWVYLSESVLFKVYTEEDKKKLPENVMMLRDYQQLWKKRREQLVNDYLTQFLRIDLKDISLSKKVIDLCERNARIHLLRGTLPKLTDSIYMDDFFATRQKCIDHLCGFINLEKETIKKIEPCHDVFQQKANIYMVTKKMMEEKSCVSSWELNLCKNLTEKMKTVKVLFEHNGKTAKGSVDTKSLRDVLIRRDMLSVLNFKSTPEGEKVFSELGITNLFGLHSGDGLYCKDIVQITYQNKVLYKRAKN</sequence>
<accession>A0A415U180</accession>
<dbReference type="AlphaFoldDB" id="A0A415U180"/>